<dbReference type="GO" id="GO:0007143">
    <property type="term" value="P:female meiotic nuclear division"/>
    <property type="evidence" value="ECO:0007669"/>
    <property type="project" value="InterPro"/>
</dbReference>
<evidence type="ECO:0000313" key="3">
    <source>
        <dbReference type="Proteomes" id="UP000663760"/>
    </source>
</evidence>
<dbReference type="Proteomes" id="UP000663760">
    <property type="component" value="Chromosome 11"/>
</dbReference>
<name>A0A7I8L5E1_SPIIN</name>
<dbReference type="GO" id="GO:0007140">
    <property type="term" value="P:male meiotic nuclear division"/>
    <property type="evidence" value="ECO:0007669"/>
    <property type="project" value="InterPro"/>
</dbReference>
<proteinExistence type="predicted"/>
<keyword evidence="3" id="KW-1185">Reference proteome</keyword>
<sequence>MLGDCTDFGCAVSDSGGTAKDSADGSAESPQLKRRRMLQCNHDDPVEIICAGPSSEFLNPKTGEEATMGEDKTREEEQWDTELLDILGALGESSKCWLESCFNESEMRISSDETYHLILMIEIVRALVIMSNTPCNKFKRINYIDTSPLFLYSNKPPTFPAFIYLQGAIYLYWRPSYTKFPTTTASTVAYPFTLIKPCGARGEVTLEEINQILRTVRRP</sequence>
<accession>A0A7I8L5E1</accession>
<dbReference type="EMBL" id="LR746274">
    <property type="protein sequence ID" value="CAA7404992.1"/>
    <property type="molecule type" value="Genomic_DNA"/>
</dbReference>
<reference evidence="2" key="1">
    <citation type="submission" date="2020-02" db="EMBL/GenBank/DDBJ databases">
        <authorList>
            <person name="Scholz U."/>
            <person name="Mascher M."/>
            <person name="Fiebig A."/>
        </authorList>
    </citation>
    <scope>NUCLEOTIDE SEQUENCE</scope>
</reference>
<gene>
    <name evidence="2" type="ORF">SI8410_11015670</name>
</gene>
<organism evidence="2 3">
    <name type="scientific">Spirodela intermedia</name>
    <name type="common">Intermediate duckweed</name>
    <dbReference type="NCBI Taxonomy" id="51605"/>
    <lineage>
        <taxon>Eukaryota</taxon>
        <taxon>Viridiplantae</taxon>
        <taxon>Streptophyta</taxon>
        <taxon>Embryophyta</taxon>
        <taxon>Tracheophyta</taxon>
        <taxon>Spermatophyta</taxon>
        <taxon>Magnoliopsida</taxon>
        <taxon>Liliopsida</taxon>
        <taxon>Araceae</taxon>
        <taxon>Lemnoideae</taxon>
        <taxon>Spirodela</taxon>
    </lineage>
</organism>
<protein>
    <submittedName>
        <fullName evidence="2">Uncharacterized protein</fullName>
    </submittedName>
</protein>
<dbReference type="PANTHER" id="PTHR33385:SF4">
    <property type="entry name" value="PROTEIN XRI1"/>
    <property type="match status" value="1"/>
</dbReference>
<dbReference type="AlphaFoldDB" id="A0A7I8L5E1"/>
<evidence type="ECO:0000313" key="2">
    <source>
        <dbReference type="EMBL" id="CAA7404992.1"/>
    </source>
</evidence>
<dbReference type="PANTHER" id="PTHR33385">
    <property type="entry name" value="PROTEIN XRI1"/>
    <property type="match status" value="1"/>
</dbReference>
<evidence type="ECO:0000256" key="1">
    <source>
        <dbReference type="SAM" id="MobiDB-lite"/>
    </source>
</evidence>
<dbReference type="OrthoDB" id="1913204at2759"/>
<feature type="region of interest" description="Disordered" evidence="1">
    <location>
        <begin position="14"/>
        <end position="33"/>
    </location>
</feature>
<dbReference type="InterPro" id="IPR039933">
    <property type="entry name" value="XRI1"/>
</dbReference>